<dbReference type="EMBL" id="CP123523">
    <property type="protein sequence ID" value="WGM07296.1"/>
    <property type="molecule type" value="Genomic_DNA"/>
</dbReference>
<keyword evidence="7" id="KW-0645">Protease</keyword>
<keyword evidence="10 14" id="KW-0378">Hydrolase</keyword>
<dbReference type="InterPro" id="IPR013858">
    <property type="entry name" value="Peptidase_M10B_C"/>
</dbReference>
<dbReference type="InterPro" id="IPR001343">
    <property type="entry name" value="Hemolysn_Ca-bd"/>
</dbReference>
<comment type="catalytic activity">
    <reaction evidence="1">
        <text>Preferential cleavage of bonds with hydrophobic residues in P1'.</text>
        <dbReference type="EC" id="3.4.24.40"/>
    </reaction>
</comment>
<dbReference type="Pfam" id="PF08548">
    <property type="entry name" value="Peptidase_M10_C"/>
    <property type="match status" value="1"/>
</dbReference>
<accession>A0A4P7L306</accession>
<dbReference type="GO" id="GO:0008270">
    <property type="term" value="F:zinc ion binding"/>
    <property type="evidence" value="ECO:0007669"/>
    <property type="project" value="InterPro"/>
</dbReference>
<evidence type="ECO:0000259" key="13">
    <source>
        <dbReference type="SMART" id="SM00235"/>
    </source>
</evidence>
<sequence>MTVITGSHTYFKQNGTVLISSSSSQTLPPFQVSDISQWVNNALRENKRGKDKETMWKDSYDIDQAGQQIIRQQATWNSEQQIGQPAAVTYSFSRWQEYYTGYHQLTEKQQQQARIALDSWADVANITFTEDATQTTNINFGNFHSMQGQAFAYLPQSGAQAGQCWFNAEDHPENLDPQPGNYGRLVLVHEIGHAIGLSHPGDYNWASIDQQTQTLKWTRNTDSALSYSANAPYEEDSRQFSVMSYWSEYHTGGNFHGHYASAPLIDDIAAVQALYGANMRTRTGDDVYGFNSTTNKDWYTISDPRIGCIFSVWDAGGNDTLDFSGYSKLQLINLNAGTFSNVGGWIKNVSIAKNTVIENAFGGYGQDTIIGNSVDNIIKGGAGEDIIYGGLGQDILWGRDETVRQMIATNNRSSNLPPFYSYYTNSVENSDQQAHSLPSITGPVERNTFVYLSFEDSTVGASDRIMDFQTGEDKIDLSCLNKNLYDNSNGQSSLTFVNQFNGQPGQIKITYEPVSQWSRVLITVNNDDIADFAIDVYGYINPFTDFILHQ</sequence>
<evidence type="ECO:0000313" key="15">
    <source>
        <dbReference type="EMBL" id="WGM07296.1"/>
    </source>
</evidence>
<gene>
    <name evidence="14" type="primary">prtC_3</name>
    <name evidence="14" type="ORF">ArsFIN_18490</name>
    <name evidence="15" type="ORF">QE258_08585</name>
</gene>
<dbReference type="Pfam" id="PF00413">
    <property type="entry name" value="Peptidase_M10"/>
    <property type="match status" value="1"/>
</dbReference>
<dbReference type="Gene3D" id="3.40.390.10">
    <property type="entry name" value="Collagenase (Catalytic Domain)"/>
    <property type="match status" value="1"/>
</dbReference>
<evidence type="ECO:0000256" key="2">
    <source>
        <dbReference type="ARBA" id="ARBA00001913"/>
    </source>
</evidence>
<evidence type="ECO:0000313" key="17">
    <source>
        <dbReference type="Proteomes" id="UP001177592"/>
    </source>
</evidence>
<proteinExistence type="inferred from homology"/>
<evidence type="ECO:0000256" key="10">
    <source>
        <dbReference type="ARBA" id="ARBA00022801"/>
    </source>
</evidence>
<dbReference type="EMBL" id="CP038613">
    <property type="protein sequence ID" value="QBY43282.1"/>
    <property type="molecule type" value="Genomic_DNA"/>
</dbReference>
<dbReference type="AlphaFoldDB" id="A0A4P7L306"/>
<dbReference type="GO" id="GO:0005509">
    <property type="term" value="F:calcium ion binding"/>
    <property type="evidence" value="ECO:0007669"/>
    <property type="project" value="InterPro"/>
</dbReference>
<evidence type="ECO:0000256" key="1">
    <source>
        <dbReference type="ARBA" id="ARBA00001609"/>
    </source>
</evidence>
<reference evidence="14 16" key="1">
    <citation type="submission" date="2019-03" db="EMBL/GenBank/DDBJ databases">
        <title>Long-read sequencing reveals hyperdense prophage content in a complex bacterial symbiont genome.</title>
        <authorList>
            <person name="Frost C.L."/>
            <person name="Siozios S."/>
            <person name="Nadal-Jimenez P."/>
            <person name="Brockhurst M.A."/>
            <person name="King K.C."/>
            <person name="Darby A.C."/>
            <person name="Hurst G.D.D."/>
        </authorList>
    </citation>
    <scope>NUCLEOTIDE SEQUENCE [LARGE SCALE GENOMIC DNA]</scope>
    <source>
        <strain evidence="14 16">FIN</strain>
    </source>
</reference>
<dbReference type="EC" id="3.4.24.40" evidence="5"/>
<dbReference type="SUPFAM" id="SSF51120">
    <property type="entry name" value="beta-Roll"/>
    <property type="match status" value="1"/>
</dbReference>
<evidence type="ECO:0000313" key="14">
    <source>
        <dbReference type="EMBL" id="QBY43282.1"/>
    </source>
</evidence>
<keyword evidence="11" id="KW-0862">Zinc</keyword>
<dbReference type="GO" id="GO:0006508">
    <property type="term" value="P:proteolysis"/>
    <property type="evidence" value="ECO:0007669"/>
    <property type="project" value="UniProtKB-KW"/>
</dbReference>
<evidence type="ECO:0000256" key="8">
    <source>
        <dbReference type="ARBA" id="ARBA00022723"/>
    </source>
</evidence>
<feature type="domain" description="Peptidase metallopeptidase" evidence="13">
    <location>
        <begin position="72"/>
        <end position="261"/>
    </location>
</feature>
<dbReference type="Proteomes" id="UP000295134">
    <property type="component" value="Chromosome"/>
</dbReference>
<keyword evidence="9" id="KW-0677">Repeat</keyword>
<evidence type="ECO:0000256" key="11">
    <source>
        <dbReference type="ARBA" id="ARBA00022833"/>
    </source>
</evidence>
<keyword evidence="6" id="KW-0964">Secreted</keyword>
<dbReference type="InterPro" id="IPR011049">
    <property type="entry name" value="Serralysin-like_metalloprot_C"/>
</dbReference>
<dbReference type="Pfam" id="PF00353">
    <property type="entry name" value="HemolysinCabind"/>
    <property type="match status" value="1"/>
</dbReference>
<dbReference type="InterPro" id="IPR006026">
    <property type="entry name" value="Peptidase_Metallo"/>
</dbReference>
<dbReference type="GO" id="GO:0005615">
    <property type="term" value="C:extracellular space"/>
    <property type="evidence" value="ECO:0007669"/>
    <property type="project" value="InterPro"/>
</dbReference>
<evidence type="ECO:0000256" key="3">
    <source>
        <dbReference type="ARBA" id="ARBA00004613"/>
    </source>
</evidence>
<keyword evidence="8" id="KW-0479">Metal-binding</keyword>
<comment type="similarity">
    <text evidence="4">Belongs to the peptidase M10B family.</text>
</comment>
<dbReference type="GO" id="GO:0031012">
    <property type="term" value="C:extracellular matrix"/>
    <property type="evidence" value="ECO:0007669"/>
    <property type="project" value="InterPro"/>
</dbReference>
<dbReference type="InterPro" id="IPR001818">
    <property type="entry name" value="Pept_M10_metallopeptidase"/>
</dbReference>
<reference evidence="15" key="2">
    <citation type="submission" date="2023-04" db="EMBL/GenBank/DDBJ databases">
        <title>Genome dynamics across the evolutionary transition to endosymbiosis.</title>
        <authorList>
            <person name="Siozios S."/>
            <person name="Nadal-Jimenez P."/>
            <person name="Azagi T."/>
            <person name="Sprong H."/>
            <person name="Frost C.L."/>
            <person name="Parratt S.R."/>
            <person name="Taylor G."/>
            <person name="Brettell L."/>
            <person name="Lew K.C."/>
            <person name="Croft L."/>
            <person name="King K.C."/>
            <person name="Brockhurst M.A."/>
            <person name="Hypsa V."/>
            <person name="Novakova E."/>
            <person name="Darby A.C."/>
            <person name="Hurst G.D.D."/>
        </authorList>
    </citation>
    <scope>NUCLEOTIDE SEQUENCE</scope>
    <source>
        <strain evidence="15">ANv_CAN</strain>
    </source>
</reference>
<evidence type="ECO:0000256" key="9">
    <source>
        <dbReference type="ARBA" id="ARBA00022737"/>
    </source>
</evidence>
<evidence type="ECO:0000256" key="5">
    <source>
        <dbReference type="ARBA" id="ARBA00012422"/>
    </source>
</evidence>
<evidence type="ECO:0000256" key="6">
    <source>
        <dbReference type="ARBA" id="ARBA00022525"/>
    </source>
</evidence>
<evidence type="ECO:0000313" key="16">
    <source>
        <dbReference type="Proteomes" id="UP000295134"/>
    </source>
</evidence>
<dbReference type="Proteomes" id="UP001177592">
    <property type="component" value="Chromosome"/>
</dbReference>
<dbReference type="SUPFAM" id="SSF55486">
    <property type="entry name" value="Metalloproteases ('zincins'), catalytic domain"/>
    <property type="match status" value="1"/>
</dbReference>
<dbReference type="Gene3D" id="2.150.10.10">
    <property type="entry name" value="Serralysin-like metalloprotease, C-terminal"/>
    <property type="match status" value="1"/>
</dbReference>
<dbReference type="GeneID" id="96876976"/>
<protein>
    <recommendedName>
        <fullName evidence="5">serralysin</fullName>
        <ecNumber evidence="5">3.4.24.40</ecNumber>
    </recommendedName>
</protein>
<dbReference type="SMART" id="SM00235">
    <property type="entry name" value="ZnMc"/>
    <property type="match status" value="1"/>
</dbReference>
<keyword evidence="12" id="KW-0106">Calcium</keyword>
<evidence type="ECO:0000256" key="12">
    <source>
        <dbReference type="ARBA" id="ARBA00022837"/>
    </source>
</evidence>
<organism evidence="14 16">
    <name type="scientific">Arsenophonus nasoniae</name>
    <name type="common">son-killer infecting Nasonia vitripennis</name>
    <dbReference type="NCBI Taxonomy" id="638"/>
    <lineage>
        <taxon>Bacteria</taxon>
        <taxon>Pseudomonadati</taxon>
        <taxon>Pseudomonadota</taxon>
        <taxon>Gammaproteobacteria</taxon>
        <taxon>Enterobacterales</taxon>
        <taxon>Morganellaceae</taxon>
        <taxon>Arsenophonus</taxon>
    </lineage>
</organism>
<dbReference type="RefSeq" id="WP_051296990.1">
    <property type="nucleotide sequence ID" value="NZ_CP038613.1"/>
</dbReference>
<dbReference type="GO" id="GO:0004222">
    <property type="term" value="F:metalloendopeptidase activity"/>
    <property type="evidence" value="ECO:0007669"/>
    <property type="project" value="InterPro"/>
</dbReference>
<dbReference type="InterPro" id="IPR034033">
    <property type="entry name" value="Serralysin-like"/>
</dbReference>
<dbReference type="CDD" id="cd04277">
    <property type="entry name" value="ZnMc_serralysin_like"/>
    <property type="match status" value="1"/>
</dbReference>
<evidence type="ECO:0000256" key="4">
    <source>
        <dbReference type="ARBA" id="ARBA00009490"/>
    </source>
</evidence>
<comment type="cofactor">
    <cofactor evidence="2">
        <name>Ca(2+)</name>
        <dbReference type="ChEBI" id="CHEBI:29108"/>
    </cofactor>
</comment>
<comment type="subcellular location">
    <subcellularLocation>
        <location evidence="3">Secreted</location>
    </subcellularLocation>
</comment>
<evidence type="ECO:0000256" key="7">
    <source>
        <dbReference type="ARBA" id="ARBA00022670"/>
    </source>
</evidence>
<dbReference type="InterPro" id="IPR024079">
    <property type="entry name" value="MetalloPept_cat_dom_sf"/>
</dbReference>
<keyword evidence="17" id="KW-1185">Reference proteome</keyword>
<dbReference type="KEGG" id="ans:ArsFIN_18490"/>
<name>A0A4P7L306_9GAMM</name>